<accession>A0A0B0PSS7</accession>
<keyword evidence="2" id="KW-1185">Reference proteome</keyword>
<proteinExistence type="predicted"/>
<gene>
    <name evidence="1" type="ORF">F383_13339</name>
</gene>
<dbReference type="AlphaFoldDB" id="A0A0B0PSS7"/>
<dbReference type="Proteomes" id="UP000032142">
    <property type="component" value="Unassembled WGS sequence"/>
</dbReference>
<name>A0A0B0PSS7_GOSAR</name>
<evidence type="ECO:0000313" key="2">
    <source>
        <dbReference type="Proteomes" id="UP000032142"/>
    </source>
</evidence>
<dbReference type="EMBL" id="KN443509">
    <property type="protein sequence ID" value="KHG28075.1"/>
    <property type="molecule type" value="Genomic_DNA"/>
</dbReference>
<organism evidence="1 2">
    <name type="scientific">Gossypium arboreum</name>
    <name type="common">Tree cotton</name>
    <name type="synonym">Gossypium nanking</name>
    <dbReference type="NCBI Taxonomy" id="29729"/>
    <lineage>
        <taxon>Eukaryota</taxon>
        <taxon>Viridiplantae</taxon>
        <taxon>Streptophyta</taxon>
        <taxon>Embryophyta</taxon>
        <taxon>Tracheophyta</taxon>
        <taxon>Spermatophyta</taxon>
        <taxon>Magnoliopsida</taxon>
        <taxon>eudicotyledons</taxon>
        <taxon>Gunneridae</taxon>
        <taxon>Pentapetalae</taxon>
        <taxon>rosids</taxon>
        <taxon>malvids</taxon>
        <taxon>Malvales</taxon>
        <taxon>Malvaceae</taxon>
        <taxon>Malvoideae</taxon>
        <taxon>Gossypium</taxon>
    </lineage>
</organism>
<evidence type="ECO:0000313" key="1">
    <source>
        <dbReference type="EMBL" id="KHG28075.1"/>
    </source>
</evidence>
<protein>
    <submittedName>
        <fullName evidence="1">Uncharacterized protein</fullName>
    </submittedName>
</protein>
<reference evidence="2" key="1">
    <citation type="submission" date="2014-09" db="EMBL/GenBank/DDBJ databases">
        <authorList>
            <person name="Mudge J."/>
            <person name="Ramaraj T."/>
            <person name="Lindquist I.E."/>
            <person name="Bharti A.K."/>
            <person name="Sundararajan A."/>
            <person name="Cameron C.T."/>
            <person name="Woodward J.E."/>
            <person name="May G.D."/>
            <person name="Brubaker C."/>
            <person name="Broadhvest J."/>
            <person name="Wilkins T.A."/>
        </authorList>
    </citation>
    <scope>NUCLEOTIDE SEQUENCE</scope>
    <source>
        <strain evidence="2">cv. AKA8401</strain>
    </source>
</reference>
<sequence>MDKCLNKHGNVYLMKREKS</sequence>